<evidence type="ECO:0000313" key="2">
    <source>
        <dbReference type="EMBL" id="TWG84932.1"/>
    </source>
</evidence>
<sequence length="133" mass="14970">MTTRIFVNLPVKDLDRSVDFFTRLGYRFDPKFTDRNATCMVISDQIFVMLLVEDFFRTFTHKAVCDTATSTEAILALSMDSRAAVDDMVGKAVAAGGRTASAPKDYGFMYQHGFEDLDGHLWEVFYMEPEAAA</sequence>
<dbReference type="Pfam" id="PF22677">
    <property type="entry name" value="Ble-like_N"/>
    <property type="match status" value="1"/>
</dbReference>
<gene>
    <name evidence="2" type="ORF">L602_002700000240</name>
</gene>
<dbReference type="OrthoDB" id="4265398at2"/>
<dbReference type="AlphaFoldDB" id="A0A562BIJ3"/>
<dbReference type="Gene3D" id="3.10.180.10">
    <property type="entry name" value="2,3-Dihydroxybiphenyl 1,2-Dioxygenase, domain 1"/>
    <property type="match status" value="1"/>
</dbReference>
<reference evidence="2 3" key="1">
    <citation type="submission" date="2019-07" db="EMBL/GenBank/DDBJ databases">
        <title>Genome sequencing of lignin-degrading bacterial isolates.</title>
        <authorList>
            <person name="Gladden J."/>
        </authorList>
    </citation>
    <scope>NUCLEOTIDE SEQUENCE [LARGE SCALE GENOMIC DNA]</scope>
    <source>
        <strain evidence="2 3">J11</strain>
    </source>
</reference>
<comment type="caution">
    <text evidence="2">The sequence shown here is derived from an EMBL/GenBank/DDBJ whole genome shotgun (WGS) entry which is preliminary data.</text>
</comment>
<dbReference type="InterPro" id="IPR053863">
    <property type="entry name" value="Glyoxy/Ble-like_N"/>
</dbReference>
<organism evidence="2 3">
    <name type="scientific">Cupriavidus gilardii J11</name>
    <dbReference type="NCBI Taxonomy" id="936133"/>
    <lineage>
        <taxon>Bacteria</taxon>
        <taxon>Pseudomonadati</taxon>
        <taxon>Pseudomonadota</taxon>
        <taxon>Betaproteobacteria</taxon>
        <taxon>Burkholderiales</taxon>
        <taxon>Burkholderiaceae</taxon>
        <taxon>Cupriavidus</taxon>
    </lineage>
</organism>
<dbReference type="SUPFAM" id="SSF54593">
    <property type="entry name" value="Glyoxalase/Bleomycin resistance protein/Dihydroxybiphenyl dioxygenase"/>
    <property type="match status" value="1"/>
</dbReference>
<keyword evidence="3" id="KW-1185">Reference proteome</keyword>
<dbReference type="Proteomes" id="UP000318141">
    <property type="component" value="Unassembled WGS sequence"/>
</dbReference>
<evidence type="ECO:0000313" key="3">
    <source>
        <dbReference type="Proteomes" id="UP000318141"/>
    </source>
</evidence>
<protein>
    <recommendedName>
        <fullName evidence="1">VOC domain-containing protein</fullName>
    </recommendedName>
</protein>
<feature type="domain" description="VOC" evidence="1">
    <location>
        <begin position="3"/>
        <end position="127"/>
    </location>
</feature>
<dbReference type="PROSITE" id="PS51819">
    <property type="entry name" value="VOC"/>
    <property type="match status" value="1"/>
</dbReference>
<proteinExistence type="predicted"/>
<dbReference type="InterPro" id="IPR037523">
    <property type="entry name" value="VOC_core"/>
</dbReference>
<accession>A0A562BIJ3</accession>
<dbReference type="PANTHER" id="PTHR36503:SF2">
    <property type="entry name" value="BLR2408 PROTEIN"/>
    <property type="match status" value="1"/>
</dbReference>
<dbReference type="EMBL" id="VLJN01000020">
    <property type="protein sequence ID" value="TWG84932.1"/>
    <property type="molecule type" value="Genomic_DNA"/>
</dbReference>
<evidence type="ECO:0000259" key="1">
    <source>
        <dbReference type="PROSITE" id="PS51819"/>
    </source>
</evidence>
<name>A0A562BIJ3_9BURK</name>
<dbReference type="InterPro" id="IPR029068">
    <property type="entry name" value="Glyas_Bleomycin-R_OHBP_Dase"/>
</dbReference>
<dbReference type="PANTHER" id="PTHR36503">
    <property type="entry name" value="BLR2520 PROTEIN"/>
    <property type="match status" value="1"/>
</dbReference>